<dbReference type="InterPro" id="IPR036908">
    <property type="entry name" value="RlpA-like_sf"/>
</dbReference>
<proteinExistence type="predicted"/>
<dbReference type="Gene3D" id="2.40.40.10">
    <property type="entry name" value="RlpA-like domain"/>
    <property type="match status" value="1"/>
</dbReference>
<comment type="caution">
    <text evidence="3">The sequence shown here is derived from an EMBL/GenBank/DDBJ whole genome shotgun (WGS) entry which is preliminary data.</text>
</comment>
<name>A0ABR0MKE6_GOSAR</name>
<sequence length="99" mass="10867">MLQVLIAPHGIVKGGNKQHFNKSFIFHPDDFVLFFFLCEKPNRDANRPLAGCPRYGWTAFCGPVGPQDQAACGKCLRVTNSGTGTQATVRIWINAAMEA</sequence>
<dbReference type="SUPFAM" id="SSF50685">
    <property type="entry name" value="Barwin-like endoglucanases"/>
    <property type="match status" value="1"/>
</dbReference>
<feature type="domain" description="Barwin" evidence="2">
    <location>
        <begin position="44"/>
        <end position="99"/>
    </location>
</feature>
<dbReference type="PANTHER" id="PTHR46351:SF6">
    <property type="entry name" value="PATHOGENESIS-RELATED PROTEIN PR-4A"/>
    <property type="match status" value="1"/>
</dbReference>
<dbReference type="Pfam" id="PF00967">
    <property type="entry name" value="Barwin"/>
    <property type="match status" value="1"/>
</dbReference>
<dbReference type="InterPro" id="IPR018226">
    <property type="entry name" value="Barwin_CS"/>
</dbReference>
<protein>
    <recommendedName>
        <fullName evidence="2">Barwin domain-containing protein</fullName>
    </recommendedName>
</protein>
<dbReference type="PROSITE" id="PS00771">
    <property type="entry name" value="BARWIN_1"/>
    <property type="match status" value="1"/>
</dbReference>
<organism evidence="3 4">
    <name type="scientific">Gossypium arboreum</name>
    <name type="common">Tree cotton</name>
    <name type="synonym">Gossypium nanking</name>
    <dbReference type="NCBI Taxonomy" id="29729"/>
    <lineage>
        <taxon>Eukaryota</taxon>
        <taxon>Viridiplantae</taxon>
        <taxon>Streptophyta</taxon>
        <taxon>Embryophyta</taxon>
        <taxon>Tracheophyta</taxon>
        <taxon>Spermatophyta</taxon>
        <taxon>Magnoliopsida</taxon>
        <taxon>eudicotyledons</taxon>
        <taxon>Gunneridae</taxon>
        <taxon>Pentapetalae</taxon>
        <taxon>rosids</taxon>
        <taxon>malvids</taxon>
        <taxon>Malvales</taxon>
        <taxon>Malvaceae</taxon>
        <taxon>Malvoideae</taxon>
        <taxon>Gossypium</taxon>
    </lineage>
</organism>
<evidence type="ECO:0000313" key="3">
    <source>
        <dbReference type="EMBL" id="KAK5773042.1"/>
    </source>
</evidence>
<dbReference type="InterPro" id="IPR001153">
    <property type="entry name" value="Barwin_dom"/>
</dbReference>
<evidence type="ECO:0000256" key="1">
    <source>
        <dbReference type="ARBA" id="ARBA00023157"/>
    </source>
</evidence>
<evidence type="ECO:0000313" key="4">
    <source>
        <dbReference type="Proteomes" id="UP001358586"/>
    </source>
</evidence>
<evidence type="ECO:0000259" key="2">
    <source>
        <dbReference type="PROSITE" id="PS51174"/>
    </source>
</evidence>
<dbReference type="Proteomes" id="UP001358586">
    <property type="component" value="Chromosome 13"/>
</dbReference>
<keyword evidence="4" id="KW-1185">Reference proteome</keyword>
<dbReference type="EMBL" id="JARKNE010000013">
    <property type="protein sequence ID" value="KAK5773042.1"/>
    <property type="molecule type" value="Genomic_DNA"/>
</dbReference>
<dbReference type="InterPro" id="IPR044301">
    <property type="entry name" value="PR4"/>
</dbReference>
<dbReference type="PRINTS" id="PR00602">
    <property type="entry name" value="BARWIN"/>
</dbReference>
<keyword evidence="1" id="KW-1015">Disulfide bond</keyword>
<dbReference type="PANTHER" id="PTHR46351">
    <property type="entry name" value="WOUND-INDUCED PROTEIN WIN2"/>
    <property type="match status" value="1"/>
</dbReference>
<reference evidence="3 4" key="1">
    <citation type="submission" date="2023-03" db="EMBL/GenBank/DDBJ databases">
        <title>WGS of Gossypium arboreum.</title>
        <authorList>
            <person name="Yu D."/>
        </authorList>
    </citation>
    <scope>NUCLEOTIDE SEQUENCE [LARGE SCALE GENOMIC DNA]</scope>
    <source>
        <tissue evidence="3">Leaf</tissue>
    </source>
</reference>
<accession>A0ABR0MKE6</accession>
<dbReference type="PROSITE" id="PS51174">
    <property type="entry name" value="BARWIN_3"/>
    <property type="match status" value="1"/>
</dbReference>
<gene>
    <name evidence="3" type="ORF">PVK06_049345</name>
</gene>